<feature type="transmembrane region" description="Helical" evidence="1">
    <location>
        <begin position="58"/>
        <end position="77"/>
    </location>
</feature>
<comment type="caution">
    <text evidence="2">The sequence shown here is derived from an EMBL/GenBank/DDBJ whole genome shotgun (WGS) entry which is preliminary data.</text>
</comment>
<keyword evidence="1" id="KW-0812">Transmembrane</keyword>
<accession>A0A544VTE8</accession>
<proteinExistence type="predicted"/>
<dbReference type="Pfam" id="PF20315">
    <property type="entry name" value="DUF6611"/>
    <property type="match status" value="1"/>
</dbReference>
<dbReference type="RefSeq" id="WP_142555223.1">
    <property type="nucleotide sequence ID" value="NZ_VIFX01000048.1"/>
</dbReference>
<keyword evidence="1" id="KW-0472">Membrane</keyword>
<evidence type="ECO:0000313" key="2">
    <source>
        <dbReference type="EMBL" id="TQR83267.1"/>
    </source>
</evidence>
<feature type="transmembrane region" description="Helical" evidence="1">
    <location>
        <begin position="83"/>
        <end position="103"/>
    </location>
</feature>
<keyword evidence="1" id="KW-1133">Transmembrane helix</keyword>
<evidence type="ECO:0000256" key="1">
    <source>
        <dbReference type="SAM" id="Phobius"/>
    </source>
</evidence>
<evidence type="ECO:0000313" key="3">
    <source>
        <dbReference type="Proteomes" id="UP000315759"/>
    </source>
</evidence>
<dbReference type="Proteomes" id="UP000315759">
    <property type="component" value="Unassembled WGS sequence"/>
</dbReference>
<dbReference type="AlphaFoldDB" id="A0A544VTE8"/>
<protein>
    <submittedName>
        <fullName evidence="2">Uncharacterized protein</fullName>
    </submittedName>
</protein>
<keyword evidence="3" id="KW-1185">Reference proteome</keyword>
<dbReference type="InterPro" id="IPR046719">
    <property type="entry name" value="DUF6611"/>
</dbReference>
<name>A0A544VTE8_9MYCO</name>
<reference evidence="2 3" key="1">
    <citation type="submission" date="2018-10" db="EMBL/GenBank/DDBJ databases">
        <title>Draft genome of Mycobacterium hodleri strain B.</title>
        <authorList>
            <person name="Amande T.J."/>
            <person name="Mcgenity T.J."/>
        </authorList>
    </citation>
    <scope>NUCLEOTIDE SEQUENCE [LARGE SCALE GENOMIC DNA]</scope>
    <source>
        <strain evidence="2 3">B</strain>
    </source>
</reference>
<sequence length="174" mass="19475">MNDTTTRPRWRRLLDGGHTWGSLQVSPTRYGITRYRLVVFPPGISADDRMLLRIWRAWPTWGMATFLILEILLVPALGAVAALWISATVFLGAGAVVMAMTAATRGDVRTMTAVRRAGIHDPLAAEQFVEFYGLAHELVEADCRLAAGEIQPVEHELLVWRVYDRMADATRTRV</sequence>
<dbReference type="EMBL" id="VIFX01000048">
    <property type="protein sequence ID" value="TQR83267.1"/>
    <property type="molecule type" value="Genomic_DNA"/>
</dbReference>
<gene>
    <name evidence="2" type="ORF">D8S82_27985</name>
</gene>
<organism evidence="2 3">
    <name type="scientific">Mycolicibacterium hodleri</name>
    <dbReference type="NCBI Taxonomy" id="49897"/>
    <lineage>
        <taxon>Bacteria</taxon>
        <taxon>Bacillati</taxon>
        <taxon>Actinomycetota</taxon>
        <taxon>Actinomycetes</taxon>
        <taxon>Mycobacteriales</taxon>
        <taxon>Mycobacteriaceae</taxon>
        <taxon>Mycolicibacterium</taxon>
    </lineage>
</organism>